<name>A0A317CN01_9GAMM</name>
<dbReference type="EMBL" id="QGKM01000014">
    <property type="protein sequence ID" value="PWQ98843.1"/>
    <property type="molecule type" value="Genomic_DNA"/>
</dbReference>
<dbReference type="GO" id="GO:0048472">
    <property type="term" value="F:threonine-phosphate decarboxylase activity"/>
    <property type="evidence" value="ECO:0007669"/>
    <property type="project" value="InterPro"/>
</dbReference>
<evidence type="ECO:0000256" key="7">
    <source>
        <dbReference type="ARBA" id="ARBA00022989"/>
    </source>
</evidence>
<proteinExistence type="inferred from homology"/>
<keyword evidence="11" id="KW-1185">Reference proteome</keyword>
<dbReference type="Pfam" id="PF03186">
    <property type="entry name" value="CobD_Cbib"/>
    <property type="match status" value="1"/>
</dbReference>
<dbReference type="AlphaFoldDB" id="A0A317CN01"/>
<dbReference type="PANTHER" id="PTHR34308">
    <property type="entry name" value="COBALAMIN BIOSYNTHESIS PROTEIN CBIB"/>
    <property type="match status" value="1"/>
</dbReference>
<comment type="pathway">
    <text evidence="2 9">Cofactor biosynthesis; adenosylcobalamin biosynthesis.</text>
</comment>
<evidence type="ECO:0000313" key="11">
    <source>
        <dbReference type="Proteomes" id="UP000245539"/>
    </source>
</evidence>
<comment type="caution">
    <text evidence="10">The sequence shown here is derived from an EMBL/GenBank/DDBJ whole genome shotgun (WGS) entry which is preliminary data.</text>
</comment>
<dbReference type="NCBIfam" id="TIGR00380">
    <property type="entry name" value="cobal_cbiB"/>
    <property type="match status" value="1"/>
</dbReference>
<dbReference type="OrthoDB" id="9811967at2"/>
<keyword evidence="7 9" id="KW-1133">Transmembrane helix</keyword>
<comment type="subcellular location">
    <subcellularLocation>
        <location evidence="1 9">Cell membrane</location>
        <topology evidence="1 9">Multi-pass membrane protein</topology>
    </subcellularLocation>
</comment>
<dbReference type="RefSeq" id="WP_109837005.1">
    <property type="nucleotide sequence ID" value="NZ_QGKM01000014.1"/>
</dbReference>
<dbReference type="PANTHER" id="PTHR34308:SF1">
    <property type="entry name" value="COBALAMIN BIOSYNTHESIS PROTEIN CBIB"/>
    <property type="match status" value="1"/>
</dbReference>
<dbReference type="GO" id="GO:0005886">
    <property type="term" value="C:plasma membrane"/>
    <property type="evidence" value="ECO:0007669"/>
    <property type="project" value="UniProtKB-SubCell"/>
</dbReference>
<dbReference type="GO" id="GO:0015420">
    <property type="term" value="F:ABC-type vitamin B12 transporter activity"/>
    <property type="evidence" value="ECO:0007669"/>
    <property type="project" value="UniProtKB-UniRule"/>
</dbReference>
<keyword evidence="6 9" id="KW-0812">Transmembrane</keyword>
<dbReference type="Proteomes" id="UP000245539">
    <property type="component" value="Unassembled WGS sequence"/>
</dbReference>
<sequence>MLQLLTLPLSLIADRLLGEPKRFHPLVGYGAFVDRIEAKLNQGQERISKGALAWVIAVVPCVCLVWLIDELIGGWWMSIICGYLAIGWQSLRQHGQWIEKALLANDMEEARYKLSWIVSRDTSQLDRSDISRGSIESLLENGSDAIFAPLFWLAIGGAPAVVLYRLSNTLDAMWGYRNQQFEAFGKFSARMDDALNLIPARLTALSYGICGNFKGAMRAWQAQFGQWYSPNAGVVMAAGAGALNLSLGGDAIYDGNTKSRPTLGHGHSPTPEDLTHALTLIDRSVYLWAAIALILAGLSTL</sequence>
<evidence type="ECO:0000256" key="6">
    <source>
        <dbReference type="ARBA" id="ARBA00022692"/>
    </source>
</evidence>
<comment type="caution">
    <text evidence="9">Lacks conserved residue(s) required for the propagation of feature annotation.</text>
</comment>
<keyword evidence="4 9" id="KW-1003">Cell membrane</keyword>
<evidence type="ECO:0000313" key="10">
    <source>
        <dbReference type="EMBL" id="PWQ98843.1"/>
    </source>
</evidence>
<evidence type="ECO:0000256" key="4">
    <source>
        <dbReference type="ARBA" id="ARBA00022475"/>
    </source>
</evidence>
<reference evidence="10 11" key="1">
    <citation type="submission" date="2018-05" db="EMBL/GenBank/DDBJ databases">
        <title>Leucothrix arctica sp. nov., isolated from Arctic seawater.</title>
        <authorList>
            <person name="Choi A."/>
            <person name="Baek K."/>
        </authorList>
    </citation>
    <scope>NUCLEOTIDE SEQUENCE [LARGE SCALE GENOMIC DNA]</scope>
    <source>
        <strain evidence="10 11">JCM 18388</strain>
    </source>
</reference>
<protein>
    <recommendedName>
        <fullName evidence="9">Cobalamin biosynthesis protein CobD</fullName>
    </recommendedName>
</protein>
<evidence type="ECO:0000256" key="8">
    <source>
        <dbReference type="ARBA" id="ARBA00023136"/>
    </source>
</evidence>
<evidence type="ECO:0000256" key="5">
    <source>
        <dbReference type="ARBA" id="ARBA00022573"/>
    </source>
</evidence>
<dbReference type="GO" id="GO:0009236">
    <property type="term" value="P:cobalamin biosynthetic process"/>
    <property type="evidence" value="ECO:0007669"/>
    <property type="project" value="UniProtKB-UniRule"/>
</dbReference>
<evidence type="ECO:0000256" key="9">
    <source>
        <dbReference type="HAMAP-Rule" id="MF_00024"/>
    </source>
</evidence>
<keyword evidence="5 9" id="KW-0169">Cobalamin biosynthesis</keyword>
<organism evidence="10 11">
    <name type="scientific">Leucothrix pacifica</name>
    <dbReference type="NCBI Taxonomy" id="1247513"/>
    <lineage>
        <taxon>Bacteria</taxon>
        <taxon>Pseudomonadati</taxon>
        <taxon>Pseudomonadota</taxon>
        <taxon>Gammaproteobacteria</taxon>
        <taxon>Thiotrichales</taxon>
        <taxon>Thiotrichaceae</taxon>
        <taxon>Leucothrix</taxon>
    </lineage>
</organism>
<accession>A0A317CN01</accession>
<feature type="transmembrane region" description="Helical" evidence="9">
    <location>
        <begin position="51"/>
        <end position="68"/>
    </location>
</feature>
<gene>
    <name evidence="9" type="primary">cobD</name>
    <name evidence="10" type="ORF">DKW60_07305</name>
</gene>
<dbReference type="InterPro" id="IPR004485">
    <property type="entry name" value="Cobalamin_biosynth_CobD/CbiB"/>
</dbReference>
<comment type="function">
    <text evidence="9">Converts cobyric acid to cobinamide by the addition of aminopropanol on the F carboxylic group.</text>
</comment>
<evidence type="ECO:0000256" key="3">
    <source>
        <dbReference type="ARBA" id="ARBA00006263"/>
    </source>
</evidence>
<dbReference type="UniPathway" id="UPA00148"/>
<evidence type="ECO:0000256" key="1">
    <source>
        <dbReference type="ARBA" id="ARBA00004651"/>
    </source>
</evidence>
<comment type="similarity">
    <text evidence="3 9">Belongs to the CobD/CbiB family.</text>
</comment>
<feature type="transmembrane region" description="Helical" evidence="9">
    <location>
        <begin position="146"/>
        <end position="167"/>
    </location>
</feature>
<dbReference type="HAMAP" id="MF_00024">
    <property type="entry name" value="CobD_CbiB"/>
    <property type="match status" value="1"/>
</dbReference>
<keyword evidence="8 9" id="KW-0472">Membrane</keyword>
<evidence type="ECO:0000256" key="2">
    <source>
        <dbReference type="ARBA" id="ARBA00004953"/>
    </source>
</evidence>